<accession>A0A1Y5SQC9</accession>
<evidence type="ECO:0000313" key="2">
    <source>
        <dbReference type="EMBL" id="SLN45340.1"/>
    </source>
</evidence>
<protein>
    <submittedName>
        <fullName evidence="2">Uncharacterized protein</fullName>
    </submittedName>
</protein>
<dbReference type="AlphaFoldDB" id="A0A1Y5SQC9"/>
<proteinExistence type="predicted"/>
<evidence type="ECO:0000313" key="3">
    <source>
        <dbReference type="Proteomes" id="UP000193077"/>
    </source>
</evidence>
<dbReference type="EMBL" id="FWFO01000001">
    <property type="protein sequence ID" value="SLN45340.1"/>
    <property type="molecule type" value="Genomic_DNA"/>
</dbReference>
<reference evidence="2 3" key="1">
    <citation type="submission" date="2017-03" db="EMBL/GenBank/DDBJ databases">
        <authorList>
            <person name="Afonso C.L."/>
            <person name="Miller P.J."/>
            <person name="Scott M.A."/>
            <person name="Spackman E."/>
            <person name="Goraichik I."/>
            <person name="Dimitrov K.M."/>
            <person name="Suarez D.L."/>
            <person name="Swayne D.E."/>
        </authorList>
    </citation>
    <scope>NUCLEOTIDE SEQUENCE [LARGE SCALE GENOMIC DNA]</scope>
    <source>
        <strain evidence="2 3">CECT 7639</strain>
    </source>
</reference>
<gene>
    <name evidence="2" type="ORF">TRL7639_02448</name>
</gene>
<sequence length="110" mass="12209">MRRFALILAVLVGATAANAEPKPEDARVLDALMGKKLDYGDGVWQDFRSSMKTLYYSGRPSWGYWSVRNGQYCSQWPPSSLWACYDIELTVSGVSFVGERGDVTIGAYAD</sequence>
<feature type="signal peptide" evidence="1">
    <location>
        <begin position="1"/>
        <end position="19"/>
    </location>
</feature>
<dbReference type="OrthoDB" id="7360198at2"/>
<name>A0A1Y5SQC9_9RHOB</name>
<evidence type="ECO:0000256" key="1">
    <source>
        <dbReference type="SAM" id="SignalP"/>
    </source>
</evidence>
<organism evidence="2 3">
    <name type="scientific">Falsiruegeria litorea R37</name>
    <dbReference type="NCBI Taxonomy" id="1200284"/>
    <lineage>
        <taxon>Bacteria</taxon>
        <taxon>Pseudomonadati</taxon>
        <taxon>Pseudomonadota</taxon>
        <taxon>Alphaproteobacteria</taxon>
        <taxon>Rhodobacterales</taxon>
        <taxon>Roseobacteraceae</taxon>
        <taxon>Falsiruegeria</taxon>
    </lineage>
</organism>
<dbReference type="RefSeq" id="WP_085795916.1">
    <property type="nucleotide sequence ID" value="NZ_FWFO01000001.1"/>
</dbReference>
<feature type="chain" id="PRO_5012418653" evidence="1">
    <location>
        <begin position="20"/>
        <end position="110"/>
    </location>
</feature>
<dbReference type="Proteomes" id="UP000193077">
    <property type="component" value="Unassembled WGS sequence"/>
</dbReference>
<keyword evidence="1" id="KW-0732">Signal</keyword>
<keyword evidence="3" id="KW-1185">Reference proteome</keyword>